<keyword evidence="1" id="KW-0812">Transmembrane</keyword>
<keyword evidence="1" id="KW-0472">Membrane</keyword>
<feature type="transmembrane region" description="Helical" evidence="1">
    <location>
        <begin position="12"/>
        <end position="30"/>
    </location>
</feature>
<reference evidence="2" key="1">
    <citation type="submission" date="2015-11" db="EMBL/GenBank/DDBJ databases">
        <title>De novo transcriptome assembly of four potential Pierce s Disease insect vectors from Arizona vineyards.</title>
        <authorList>
            <person name="Tassone E.E."/>
        </authorList>
    </citation>
    <scope>NUCLEOTIDE SEQUENCE</scope>
</reference>
<organism evidence="2">
    <name type="scientific">Graphocephala atropunctata</name>
    <dbReference type="NCBI Taxonomy" id="36148"/>
    <lineage>
        <taxon>Eukaryota</taxon>
        <taxon>Metazoa</taxon>
        <taxon>Ecdysozoa</taxon>
        <taxon>Arthropoda</taxon>
        <taxon>Hexapoda</taxon>
        <taxon>Insecta</taxon>
        <taxon>Pterygota</taxon>
        <taxon>Neoptera</taxon>
        <taxon>Paraneoptera</taxon>
        <taxon>Hemiptera</taxon>
        <taxon>Auchenorrhyncha</taxon>
        <taxon>Membracoidea</taxon>
        <taxon>Cicadellidae</taxon>
        <taxon>Cicadellinae</taxon>
        <taxon>Cicadellini</taxon>
        <taxon>Graphocephala</taxon>
    </lineage>
</organism>
<name>A0A1B6KJZ0_9HEMI</name>
<evidence type="ECO:0000256" key="1">
    <source>
        <dbReference type="SAM" id="Phobius"/>
    </source>
</evidence>
<accession>A0A1B6KJZ0</accession>
<proteinExistence type="predicted"/>
<dbReference type="AlphaFoldDB" id="A0A1B6KJZ0"/>
<sequence length="180" mass="21452">PYLRKMKNVKINCLCLFINLNLYLMFYLFIITVRSSGFDAFALNKDEKKAFIDLNAVKELPWDEQLEIIRNLYAQRMKTTYYVYHCENLKQKMAREDNKDSTQHDTLLDAADKLYSEKTRKVLQPPPTARRVLGYCRPAYYYTGQSEYQGEYSQLGYQRLLPSRDLRLKQHLPFCDQFKS</sequence>
<feature type="non-terminal residue" evidence="2">
    <location>
        <position position="1"/>
    </location>
</feature>
<evidence type="ECO:0000313" key="2">
    <source>
        <dbReference type="EMBL" id="JAT11474.1"/>
    </source>
</evidence>
<dbReference type="EMBL" id="GEBQ01028503">
    <property type="protein sequence ID" value="JAT11474.1"/>
    <property type="molecule type" value="Transcribed_RNA"/>
</dbReference>
<protein>
    <submittedName>
        <fullName evidence="2">Uncharacterized protein</fullName>
    </submittedName>
</protein>
<gene>
    <name evidence="2" type="ORF">g.1120</name>
</gene>
<keyword evidence="1" id="KW-1133">Transmembrane helix</keyword>